<evidence type="ECO:0000256" key="6">
    <source>
        <dbReference type="ARBA" id="ARBA00023004"/>
    </source>
</evidence>
<dbReference type="InterPro" id="IPR001128">
    <property type="entry name" value="Cyt_P450"/>
</dbReference>
<proteinExistence type="inferred from homology"/>
<dbReference type="EMBL" id="KZ992722">
    <property type="protein sequence ID" value="RKP07421.1"/>
    <property type="molecule type" value="Genomic_DNA"/>
</dbReference>
<dbReference type="AlphaFoldDB" id="A0A4P9XPQ3"/>
<dbReference type="GO" id="GO:0016705">
    <property type="term" value="F:oxidoreductase activity, acting on paired donors, with incorporation or reduction of molecular oxygen"/>
    <property type="evidence" value="ECO:0007669"/>
    <property type="project" value="InterPro"/>
</dbReference>
<dbReference type="PROSITE" id="PS00086">
    <property type="entry name" value="CYTOCHROME_P450"/>
    <property type="match status" value="1"/>
</dbReference>
<keyword evidence="7 9" id="KW-0503">Monooxygenase</keyword>
<feature type="binding site" description="axial binding residue" evidence="8">
    <location>
        <position position="120"/>
    </location>
    <ligand>
        <name>heme</name>
        <dbReference type="ChEBI" id="CHEBI:30413"/>
    </ligand>
    <ligandPart>
        <name>Fe</name>
        <dbReference type="ChEBI" id="CHEBI:18248"/>
    </ligandPart>
</feature>
<dbReference type="STRING" id="78915.A0A4P9XPQ3"/>
<dbReference type="InterPro" id="IPR017972">
    <property type="entry name" value="Cyt_P450_CS"/>
</dbReference>
<dbReference type="Proteomes" id="UP000271241">
    <property type="component" value="Unassembled WGS sequence"/>
</dbReference>
<keyword evidence="4 8" id="KW-0479">Metal-binding</keyword>
<accession>A0A4P9XPQ3</accession>
<dbReference type="PRINTS" id="PR00465">
    <property type="entry name" value="EP450IV"/>
</dbReference>
<evidence type="ECO:0000256" key="8">
    <source>
        <dbReference type="PIRSR" id="PIRSR602403-1"/>
    </source>
</evidence>
<dbReference type="PANTHER" id="PTHR24305:SF29">
    <property type="entry name" value="BENZOATE-PARA-HYDROXYLASE"/>
    <property type="match status" value="1"/>
</dbReference>
<keyword evidence="6 8" id="KW-0408">Iron</keyword>
<reference evidence="11" key="1">
    <citation type="journal article" date="2018" name="Nat. Microbiol.">
        <title>Leveraging single-cell genomics to expand the fungal tree of life.</title>
        <authorList>
            <person name="Ahrendt S.R."/>
            <person name="Quandt C.A."/>
            <person name="Ciobanu D."/>
            <person name="Clum A."/>
            <person name="Salamov A."/>
            <person name="Andreopoulos B."/>
            <person name="Cheng J.F."/>
            <person name="Woyke T."/>
            <person name="Pelin A."/>
            <person name="Henrissat B."/>
            <person name="Reynolds N.K."/>
            <person name="Benny G.L."/>
            <person name="Smith M.E."/>
            <person name="James T.Y."/>
            <person name="Grigoriev I.V."/>
        </authorList>
    </citation>
    <scope>NUCLEOTIDE SEQUENCE [LARGE SCALE GENOMIC DNA]</scope>
    <source>
        <strain evidence="11">RSA 1356</strain>
    </source>
</reference>
<dbReference type="InterPro" id="IPR036396">
    <property type="entry name" value="Cyt_P450_sf"/>
</dbReference>
<evidence type="ECO:0000256" key="1">
    <source>
        <dbReference type="ARBA" id="ARBA00001971"/>
    </source>
</evidence>
<dbReference type="SUPFAM" id="SSF48264">
    <property type="entry name" value="Cytochrome P450"/>
    <property type="match status" value="1"/>
</dbReference>
<keyword evidence="3 8" id="KW-0349">Heme</keyword>
<keyword evidence="11" id="KW-1185">Reference proteome</keyword>
<evidence type="ECO:0000313" key="10">
    <source>
        <dbReference type="EMBL" id="RKP07421.1"/>
    </source>
</evidence>
<dbReference type="PANTHER" id="PTHR24305">
    <property type="entry name" value="CYTOCHROME P450"/>
    <property type="match status" value="1"/>
</dbReference>
<comment type="cofactor">
    <cofactor evidence="1 8">
        <name>heme</name>
        <dbReference type="ChEBI" id="CHEBI:30413"/>
    </cofactor>
</comment>
<dbReference type="Pfam" id="PF00067">
    <property type="entry name" value="p450"/>
    <property type="match status" value="1"/>
</dbReference>
<comment type="similarity">
    <text evidence="2 9">Belongs to the cytochrome P450 family.</text>
</comment>
<dbReference type="InterPro" id="IPR002403">
    <property type="entry name" value="Cyt_P450_E_grp-IV"/>
</dbReference>
<dbReference type="GO" id="GO:0020037">
    <property type="term" value="F:heme binding"/>
    <property type="evidence" value="ECO:0007669"/>
    <property type="project" value="InterPro"/>
</dbReference>
<protein>
    <submittedName>
        <fullName evidence="10">Cytochrome P450</fullName>
    </submittedName>
</protein>
<dbReference type="InterPro" id="IPR050121">
    <property type="entry name" value="Cytochrome_P450_monoxygenase"/>
</dbReference>
<gene>
    <name evidence="10" type="ORF">THASP1DRAFT_17082</name>
</gene>
<evidence type="ECO:0000313" key="11">
    <source>
        <dbReference type="Proteomes" id="UP000271241"/>
    </source>
</evidence>
<organism evidence="10 11">
    <name type="scientific">Thamnocephalis sphaerospora</name>
    <dbReference type="NCBI Taxonomy" id="78915"/>
    <lineage>
        <taxon>Eukaryota</taxon>
        <taxon>Fungi</taxon>
        <taxon>Fungi incertae sedis</taxon>
        <taxon>Zoopagomycota</taxon>
        <taxon>Zoopagomycotina</taxon>
        <taxon>Zoopagomycetes</taxon>
        <taxon>Zoopagales</taxon>
        <taxon>Sigmoideomycetaceae</taxon>
        <taxon>Thamnocephalis</taxon>
    </lineage>
</organism>
<dbReference type="PRINTS" id="PR00385">
    <property type="entry name" value="P450"/>
</dbReference>
<keyword evidence="5 9" id="KW-0560">Oxidoreductase</keyword>
<evidence type="ECO:0000256" key="2">
    <source>
        <dbReference type="ARBA" id="ARBA00010617"/>
    </source>
</evidence>
<dbReference type="GO" id="GO:0005506">
    <property type="term" value="F:iron ion binding"/>
    <property type="evidence" value="ECO:0007669"/>
    <property type="project" value="InterPro"/>
</dbReference>
<evidence type="ECO:0000256" key="3">
    <source>
        <dbReference type="ARBA" id="ARBA00022617"/>
    </source>
</evidence>
<sequence length="175" mass="19773">QARLLQELREIAPDVNTEIRHSMVHDLPYLNAVINESLRIYPVGGNDLHRVAPKGGADICGKYLPEGTAVTVVQHAFCCWDQIWDDPVAFMPERWLTDDSARLNEMKSAFFPFSMGVRACVGRDLAWMELRVAVASLIRRFDIEVLPENDMTPVFNLVVGPRGHALNCRLTKRAE</sequence>
<evidence type="ECO:0000256" key="5">
    <source>
        <dbReference type="ARBA" id="ARBA00023002"/>
    </source>
</evidence>
<evidence type="ECO:0000256" key="7">
    <source>
        <dbReference type="ARBA" id="ARBA00023033"/>
    </source>
</evidence>
<name>A0A4P9XPQ3_9FUNG</name>
<dbReference type="Gene3D" id="1.10.630.10">
    <property type="entry name" value="Cytochrome P450"/>
    <property type="match status" value="1"/>
</dbReference>
<feature type="non-terminal residue" evidence="10">
    <location>
        <position position="1"/>
    </location>
</feature>
<evidence type="ECO:0000256" key="9">
    <source>
        <dbReference type="RuleBase" id="RU000461"/>
    </source>
</evidence>
<dbReference type="GO" id="GO:0004497">
    <property type="term" value="F:monooxygenase activity"/>
    <property type="evidence" value="ECO:0007669"/>
    <property type="project" value="UniProtKB-KW"/>
</dbReference>
<evidence type="ECO:0000256" key="4">
    <source>
        <dbReference type="ARBA" id="ARBA00022723"/>
    </source>
</evidence>
<dbReference type="OrthoDB" id="1470350at2759"/>